<comment type="induction">
    <text evidence="9">By heat shock.</text>
</comment>
<dbReference type="GO" id="GO:0016887">
    <property type="term" value="F:ATP hydrolysis activity"/>
    <property type="evidence" value="ECO:0007669"/>
    <property type="project" value="UniProtKB-UniRule"/>
</dbReference>
<dbReference type="GO" id="GO:0043565">
    <property type="term" value="F:sequence-specific DNA binding"/>
    <property type="evidence" value="ECO:0007669"/>
    <property type="project" value="UniProtKB-UniRule"/>
</dbReference>
<dbReference type="Pfam" id="PF22667">
    <property type="entry name" value="Lon_lid"/>
    <property type="match status" value="1"/>
</dbReference>
<evidence type="ECO:0000256" key="14">
    <source>
        <dbReference type="RuleBase" id="RU000591"/>
    </source>
</evidence>
<reference evidence="18 19" key="1">
    <citation type="submission" date="2015-09" db="EMBL/GenBank/DDBJ databases">
        <authorList>
            <consortium name="Pathogen Informatics"/>
        </authorList>
    </citation>
    <scope>NUCLEOTIDE SEQUENCE [LARGE SCALE GENOMIC DNA]</scope>
    <source>
        <strain evidence="18 19">2789STDY5834939</strain>
    </source>
</reference>
<evidence type="ECO:0000256" key="8">
    <source>
        <dbReference type="ARBA" id="ARBA00023016"/>
    </source>
</evidence>
<dbReference type="GO" id="GO:0004176">
    <property type="term" value="F:ATP-dependent peptidase activity"/>
    <property type="evidence" value="ECO:0007669"/>
    <property type="project" value="UniProtKB-UniRule"/>
</dbReference>
<feature type="region of interest" description="Disordered" evidence="15">
    <location>
        <begin position="788"/>
        <end position="815"/>
    </location>
</feature>
<comment type="similarity">
    <text evidence="9 10 13 14">Belongs to the peptidase S16 family.</text>
</comment>
<evidence type="ECO:0000256" key="6">
    <source>
        <dbReference type="ARBA" id="ARBA00022825"/>
    </source>
</evidence>
<organism evidence="18 19">
    <name type="scientific">Anaerotruncus colihominis</name>
    <dbReference type="NCBI Taxonomy" id="169435"/>
    <lineage>
        <taxon>Bacteria</taxon>
        <taxon>Bacillati</taxon>
        <taxon>Bacillota</taxon>
        <taxon>Clostridia</taxon>
        <taxon>Eubacteriales</taxon>
        <taxon>Oscillospiraceae</taxon>
        <taxon>Anaerotruncus</taxon>
    </lineage>
</organism>
<dbReference type="FunFam" id="3.40.50.300:FF:000382">
    <property type="entry name" value="Lon protease homolog 2, peroxisomal"/>
    <property type="match status" value="1"/>
</dbReference>
<dbReference type="PROSITE" id="PS51787">
    <property type="entry name" value="LON_N"/>
    <property type="match status" value="1"/>
</dbReference>
<dbReference type="InterPro" id="IPR003111">
    <property type="entry name" value="Lon_prtase_N"/>
</dbReference>
<feature type="binding site" evidence="9 12">
    <location>
        <begin position="367"/>
        <end position="374"/>
    </location>
    <ligand>
        <name>ATP</name>
        <dbReference type="ChEBI" id="CHEBI:30616"/>
    </ligand>
</feature>
<dbReference type="Pfam" id="PF00004">
    <property type="entry name" value="AAA"/>
    <property type="match status" value="1"/>
</dbReference>
<evidence type="ECO:0000256" key="13">
    <source>
        <dbReference type="PROSITE-ProRule" id="PRU01122"/>
    </source>
</evidence>
<dbReference type="GO" id="GO:0006515">
    <property type="term" value="P:protein quality control for misfolded or incompletely synthesized proteins"/>
    <property type="evidence" value="ECO:0007669"/>
    <property type="project" value="UniProtKB-UniRule"/>
</dbReference>
<feature type="active site" evidence="9 11">
    <location>
        <position position="733"/>
    </location>
</feature>
<dbReference type="AlphaFoldDB" id="A0A174T7B8"/>
<evidence type="ECO:0000259" key="16">
    <source>
        <dbReference type="PROSITE" id="PS51786"/>
    </source>
</evidence>
<comment type="subcellular location">
    <subcellularLocation>
        <location evidence="1 9 10">Cytoplasm</location>
    </subcellularLocation>
</comment>
<comment type="catalytic activity">
    <reaction evidence="9 10 13">
        <text>Hydrolysis of proteins in presence of ATP.</text>
        <dbReference type="EC" id="3.4.21.53"/>
    </reaction>
</comment>
<dbReference type="InterPro" id="IPR003959">
    <property type="entry name" value="ATPase_AAA_core"/>
</dbReference>
<dbReference type="GO" id="GO:0005737">
    <property type="term" value="C:cytoplasm"/>
    <property type="evidence" value="ECO:0007669"/>
    <property type="project" value="UniProtKB-SubCell"/>
</dbReference>
<dbReference type="EC" id="3.4.21.53" evidence="9 10"/>
<dbReference type="InterPro" id="IPR020568">
    <property type="entry name" value="Ribosomal_Su5_D2-typ_SF"/>
</dbReference>
<dbReference type="RefSeq" id="WP_070097988.1">
    <property type="nucleotide sequence ID" value="NZ_CABIWA010000017.1"/>
</dbReference>
<dbReference type="Gene3D" id="1.20.5.5270">
    <property type="match status" value="1"/>
</dbReference>
<keyword evidence="6 9" id="KW-0720">Serine protease</keyword>
<keyword evidence="2 9" id="KW-0963">Cytoplasm</keyword>
<dbReference type="SUPFAM" id="SSF54211">
    <property type="entry name" value="Ribosomal protein S5 domain 2-like"/>
    <property type="match status" value="1"/>
</dbReference>
<keyword evidence="3 9" id="KW-0645">Protease</keyword>
<keyword evidence="8 9" id="KW-0346">Stress response</keyword>
<feature type="compositionally biased region" description="Low complexity" evidence="15">
    <location>
        <begin position="789"/>
        <end position="809"/>
    </location>
</feature>
<gene>
    <name evidence="18" type="primary">lon1</name>
    <name evidence="9" type="synonym">lon</name>
    <name evidence="18" type="ORF">ERS852551_02950</name>
</gene>
<evidence type="ECO:0000256" key="7">
    <source>
        <dbReference type="ARBA" id="ARBA00022840"/>
    </source>
</evidence>
<evidence type="ECO:0000256" key="2">
    <source>
        <dbReference type="ARBA" id="ARBA00022490"/>
    </source>
</evidence>
<dbReference type="Gene3D" id="1.10.8.60">
    <property type="match status" value="1"/>
</dbReference>
<dbReference type="Proteomes" id="UP000095765">
    <property type="component" value="Unassembled WGS sequence"/>
</dbReference>
<dbReference type="GO" id="GO:0004252">
    <property type="term" value="F:serine-type endopeptidase activity"/>
    <property type="evidence" value="ECO:0007669"/>
    <property type="project" value="UniProtKB-UniRule"/>
</dbReference>
<comment type="function">
    <text evidence="9">ATP-dependent serine protease that mediates the selective degradation of mutant and abnormal proteins as well as certain short-lived regulatory proteins. Required for cellular homeostasis and for survival from DNA damage and developmental changes induced by stress. Degrades polypeptides processively to yield small peptide fragments that are 5 to 10 amino acids long. Binds to DNA in a double-stranded, site-specific manner.</text>
</comment>
<dbReference type="SMART" id="SM00382">
    <property type="entry name" value="AAA"/>
    <property type="match status" value="1"/>
</dbReference>
<dbReference type="InterPro" id="IPR027543">
    <property type="entry name" value="Lon_bac"/>
</dbReference>
<dbReference type="Pfam" id="PF05362">
    <property type="entry name" value="Lon_C"/>
    <property type="match status" value="1"/>
</dbReference>
<dbReference type="InterPro" id="IPR008268">
    <property type="entry name" value="Peptidase_S16_AS"/>
</dbReference>
<comment type="subunit">
    <text evidence="9 10">Homohexamer. Organized in a ring with a central cavity.</text>
</comment>
<evidence type="ECO:0000256" key="10">
    <source>
        <dbReference type="PIRNR" id="PIRNR001174"/>
    </source>
</evidence>
<evidence type="ECO:0000256" key="4">
    <source>
        <dbReference type="ARBA" id="ARBA00022741"/>
    </source>
</evidence>
<dbReference type="CDD" id="cd19500">
    <property type="entry name" value="RecA-like_Lon"/>
    <property type="match status" value="1"/>
</dbReference>
<dbReference type="SUPFAM" id="SSF52540">
    <property type="entry name" value="P-loop containing nucleoside triphosphate hydrolases"/>
    <property type="match status" value="1"/>
</dbReference>
<evidence type="ECO:0000256" key="3">
    <source>
        <dbReference type="ARBA" id="ARBA00022670"/>
    </source>
</evidence>
<dbReference type="InterPro" id="IPR027065">
    <property type="entry name" value="Lon_Prtase"/>
</dbReference>
<dbReference type="GO" id="GO:0005524">
    <property type="term" value="F:ATP binding"/>
    <property type="evidence" value="ECO:0007669"/>
    <property type="project" value="UniProtKB-UniRule"/>
</dbReference>
<keyword evidence="7 9" id="KW-0067">ATP-binding</keyword>
<keyword evidence="5 9" id="KW-0378">Hydrolase</keyword>
<dbReference type="InterPro" id="IPR008269">
    <property type="entry name" value="Lon_proteolytic"/>
</dbReference>
<dbReference type="Gene3D" id="2.30.130.40">
    <property type="entry name" value="LON domain-like"/>
    <property type="match status" value="1"/>
</dbReference>
<protein>
    <recommendedName>
        <fullName evidence="9 10">Lon protease</fullName>
        <ecNumber evidence="9 10">3.4.21.53</ecNumber>
    </recommendedName>
    <alternativeName>
        <fullName evidence="9">ATP-dependent protease La</fullName>
    </alternativeName>
</protein>
<sequence length="815" mass="90689">MSDSIVKKSGIQEPPEPVRMPILVLRGLVLFPQMVLHFDVGREKSLLALNKVMSGDRRIFLVAQKDIRDDEPKAQNLYKIGVVAQVKQIIKSQGGTWRVLVEGLYRAKLIEVLGEEPYFEGQVVEFPLRITRSIKSAMCNALMRTVKELFEEYCYLTPRMPKELVVNALISEDPVHLAEYITGNIQMEVADKQAILSQSEPLKRLEILAHLLEEENDILSLEADIQEKVKGQVDKNQREYYLREQLKVISNELGEDDEQDEAADYYERIEKLKLDGQTAEKLRKEVDRLTKLPGNSNEAGVIRGYLDTVLELPWDKCTLDKIDIKKAGALLDREHYGLQKVKERILELLAVRKLAPDIKGQIICLVGPPGVGKTSIARSIAKSMGRKYTRISLGGVRDESDIRGHRKTYIGAMPGRIMNAMKLAGSRNPLMLLDEVDKLGNDYRGDPSAALLEVLDSEQNYAFRDHFIEVPFDLSDVLFIATANTLDTIPRPLLDRMEVIELTSYTREEKFQIAKKHLYPKQLKRHGLTAAKAKLADGALYALIDNYTREAGVRQLEREIASLLRKAAKRIVSGEEKKVVVDNDNIVSILGPRKFRPELISPHDEIGLVNGLAWTSVGGELLQVEIAVMDGTGKLELTGSLGDVMKESARAAVSFIRTRWEEYGVDHDFYKTKDLHIHVPEGAVPKDGPSAGVTICTALVSALSGTPVRRDVAMTGEITLRGRVLPIGGLREKTMAAYRAGVRTVVIPAENEPDLADIDPVVSGALRFVTAERIDTVLDAALVDRPRKQAPQSLSALPAAAPKQPLGKANSPIPQ</sequence>
<evidence type="ECO:0000313" key="19">
    <source>
        <dbReference type="Proteomes" id="UP000095765"/>
    </source>
</evidence>
<dbReference type="NCBIfam" id="TIGR00763">
    <property type="entry name" value="lon"/>
    <property type="match status" value="1"/>
</dbReference>
<evidence type="ECO:0000256" key="11">
    <source>
        <dbReference type="PIRSR" id="PIRSR001174-1"/>
    </source>
</evidence>
<dbReference type="InterPro" id="IPR046336">
    <property type="entry name" value="Lon_prtase_N_sf"/>
</dbReference>
<dbReference type="InterPro" id="IPR003593">
    <property type="entry name" value="AAA+_ATPase"/>
</dbReference>
<evidence type="ECO:0000256" key="5">
    <source>
        <dbReference type="ARBA" id="ARBA00022801"/>
    </source>
</evidence>
<feature type="active site" evidence="9 11">
    <location>
        <position position="690"/>
    </location>
</feature>
<feature type="domain" description="Lon N-terminal" evidence="17">
    <location>
        <begin position="20"/>
        <end position="216"/>
    </location>
</feature>
<accession>A0A174T7B8</accession>
<dbReference type="Pfam" id="PF02190">
    <property type="entry name" value="LON_substr_bdg"/>
    <property type="match status" value="1"/>
</dbReference>
<dbReference type="InterPro" id="IPR014721">
    <property type="entry name" value="Ribsml_uS5_D2-typ_fold_subgr"/>
</dbReference>
<proteinExistence type="evidence at transcript level"/>
<dbReference type="Gene3D" id="3.30.230.10">
    <property type="match status" value="1"/>
</dbReference>
<evidence type="ECO:0000259" key="17">
    <source>
        <dbReference type="PROSITE" id="PS51787"/>
    </source>
</evidence>
<dbReference type="PROSITE" id="PS01046">
    <property type="entry name" value="LON_SER"/>
    <property type="match status" value="1"/>
</dbReference>
<dbReference type="EMBL" id="CZBE01000023">
    <property type="protein sequence ID" value="CUQ05843.1"/>
    <property type="molecule type" value="Genomic_DNA"/>
</dbReference>
<dbReference type="HAMAP" id="MF_01973">
    <property type="entry name" value="lon_bact"/>
    <property type="match status" value="1"/>
</dbReference>
<dbReference type="PROSITE" id="PS51786">
    <property type="entry name" value="LON_PROTEOLYTIC"/>
    <property type="match status" value="1"/>
</dbReference>
<dbReference type="Gene3D" id="1.20.58.1480">
    <property type="match status" value="1"/>
</dbReference>
<feature type="domain" description="Lon proteolytic" evidence="16">
    <location>
        <begin position="603"/>
        <end position="784"/>
    </location>
</feature>
<evidence type="ECO:0000256" key="12">
    <source>
        <dbReference type="PIRSR" id="PIRSR001174-2"/>
    </source>
</evidence>
<dbReference type="SMART" id="SM00464">
    <property type="entry name" value="LON"/>
    <property type="match status" value="1"/>
</dbReference>
<evidence type="ECO:0000256" key="15">
    <source>
        <dbReference type="SAM" id="MobiDB-lite"/>
    </source>
</evidence>
<dbReference type="GO" id="GO:0034605">
    <property type="term" value="P:cellular response to heat"/>
    <property type="evidence" value="ECO:0007669"/>
    <property type="project" value="UniProtKB-UniRule"/>
</dbReference>
<dbReference type="InterPro" id="IPR054594">
    <property type="entry name" value="Lon_lid"/>
</dbReference>
<name>A0A174T7B8_9FIRM</name>
<evidence type="ECO:0000256" key="1">
    <source>
        <dbReference type="ARBA" id="ARBA00004496"/>
    </source>
</evidence>
<dbReference type="InterPro" id="IPR027417">
    <property type="entry name" value="P-loop_NTPase"/>
</dbReference>
<dbReference type="SUPFAM" id="SSF88697">
    <property type="entry name" value="PUA domain-like"/>
    <property type="match status" value="1"/>
</dbReference>
<keyword evidence="4 9" id="KW-0547">Nucleotide-binding</keyword>
<dbReference type="PRINTS" id="PR00830">
    <property type="entry name" value="ENDOLAPTASE"/>
</dbReference>
<dbReference type="PIRSF" id="PIRSF001174">
    <property type="entry name" value="Lon_proteas"/>
    <property type="match status" value="1"/>
</dbReference>
<dbReference type="Gene3D" id="3.40.50.300">
    <property type="entry name" value="P-loop containing nucleotide triphosphate hydrolases"/>
    <property type="match status" value="1"/>
</dbReference>
<evidence type="ECO:0000313" key="18">
    <source>
        <dbReference type="EMBL" id="CUQ05843.1"/>
    </source>
</evidence>
<evidence type="ECO:0000256" key="9">
    <source>
        <dbReference type="HAMAP-Rule" id="MF_01973"/>
    </source>
</evidence>
<dbReference type="InterPro" id="IPR015947">
    <property type="entry name" value="PUA-like_sf"/>
</dbReference>
<dbReference type="InterPro" id="IPR004815">
    <property type="entry name" value="Lon_bac/euk-typ"/>
</dbReference>
<dbReference type="PANTHER" id="PTHR10046">
    <property type="entry name" value="ATP DEPENDENT LON PROTEASE FAMILY MEMBER"/>
    <property type="match status" value="1"/>
</dbReference>